<evidence type="ECO:0000313" key="1">
    <source>
        <dbReference type="EMBL" id="OWA54631.1"/>
    </source>
</evidence>
<proteinExistence type="predicted"/>
<sequence length="135" mass="15285">MVDHRPAGATTFSVNTNFMGLREQNFKPLQPRRAAAFRRRPSRSPDLTPKTAQFPNSAACPRATDILTRRSNCALKETDASDLHHLQSKERHLARLSHLRCERGFGHPVVVGNAARRDEFFCDKTKFCINKDLAL</sequence>
<organism evidence="1 2">
    <name type="scientific">Hypsibius exemplaris</name>
    <name type="common">Freshwater tardigrade</name>
    <dbReference type="NCBI Taxonomy" id="2072580"/>
    <lineage>
        <taxon>Eukaryota</taxon>
        <taxon>Metazoa</taxon>
        <taxon>Ecdysozoa</taxon>
        <taxon>Tardigrada</taxon>
        <taxon>Eutardigrada</taxon>
        <taxon>Parachela</taxon>
        <taxon>Hypsibioidea</taxon>
        <taxon>Hypsibiidae</taxon>
        <taxon>Hypsibius</taxon>
    </lineage>
</organism>
<dbReference type="EMBL" id="MTYJ01000434">
    <property type="protein sequence ID" value="OWA54631.1"/>
    <property type="molecule type" value="Genomic_DNA"/>
</dbReference>
<protein>
    <submittedName>
        <fullName evidence="1">Uncharacterized protein</fullName>
    </submittedName>
</protein>
<evidence type="ECO:0000313" key="2">
    <source>
        <dbReference type="Proteomes" id="UP000192578"/>
    </source>
</evidence>
<gene>
    <name evidence="1" type="ORF">BV898_19030</name>
</gene>
<reference evidence="2" key="1">
    <citation type="submission" date="2017-01" db="EMBL/GenBank/DDBJ databases">
        <title>Comparative genomics of anhydrobiosis in the tardigrade Hypsibius dujardini.</title>
        <authorList>
            <person name="Yoshida Y."/>
            <person name="Koutsovoulos G."/>
            <person name="Laetsch D."/>
            <person name="Stevens L."/>
            <person name="Kumar S."/>
            <person name="Horikawa D."/>
            <person name="Ishino K."/>
            <person name="Komine S."/>
            <person name="Tomita M."/>
            <person name="Blaxter M."/>
            <person name="Arakawa K."/>
        </authorList>
    </citation>
    <scope>NUCLEOTIDE SEQUENCE [LARGE SCALE GENOMIC DNA]</scope>
    <source>
        <strain evidence="2">Z151</strain>
    </source>
</reference>
<comment type="caution">
    <text evidence="1">The sequence shown here is derived from an EMBL/GenBank/DDBJ whole genome shotgun (WGS) entry which is preliminary data.</text>
</comment>
<accession>A0A9X6NKX9</accession>
<name>A0A9X6NKX9_HYPEX</name>
<dbReference type="Proteomes" id="UP000192578">
    <property type="component" value="Unassembled WGS sequence"/>
</dbReference>
<dbReference type="AlphaFoldDB" id="A0A9X6NKX9"/>
<keyword evidence="2" id="KW-1185">Reference proteome</keyword>